<dbReference type="PANTHER" id="PTHR11908">
    <property type="entry name" value="XANTHINE DEHYDROGENASE"/>
    <property type="match status" value="1"/>
</dbReference>
<proteinExistence type="predicted"/>
<name>A0ABS6FBA7_9FIRM</name>
<dbReference type="RefSeq" id="WP_216632810.1">
    <property type="nucleotide sequence ID" value="NZ_JAHLQN010000001.1"/>
</dbReference>
<dbReference type="InterPro" id="IPR000674">
    <property type="entry name" value="Ald_Oxase/Xan_DH_a/b"/>
</dbReference>
<dbReference type="SMART" id="SM01008">
    <property type="entry name" value="Ald_Xan_dh_C"/>
    <property type="match status" value="1"/>
</dbReference>
<sequence>MNTVGTSMPRLDAELLVTGRARYGADIDLPNALWCKVKHSERAHAKIRSIDLSEAQALSGVAAVCTAGDFACNRHGVSIRDEPFLSDDRVRGYYDSVAAVAAESEEIAQKAAALIRVEYEDLPGVFDPFEAMKEGSCSIHGGGNIAAEVKIVNGDVDRAFPRCPHIFEQQMYTPVNEHAFIEPHAAVAYLDEIAGDIVVRTSVQRPALIAEDLALAIGWPQSKVRVITGSVGGGFGGKNEITFEHILAVLAIKTRRPVKMAYTREEEFDCSTVRHPYWIKMRSGVLEDGRILAREVWIVSDCGPYVGLGKMTLEKGCIHGCGPYRIPNTRVCGKLVYTNNSFGSAMRGFGVPQLGFAYEVHTDYIARRMGISPLEFRRINAIRDGDKLPTGMSLNQVTVGQAIDRAVQLAREGGDWE</sequence>
<evidence type="ECO:0000313" key="2">
    <source>
        <dbReference type="EMBL" id="MBU5627447.1"/>
    </source>
</evidence>
<accession>A0ABS6FBA7</accession>
<organism evidence="2 3">
    <name type="scientific">Dysosmobacter acutus</name>
    <dbReference type="NCBI Taxonomy" id="2841504"/>
    <lineage>
        <taxon>Bacteria</taxon>
        <taxon>Bacillati</taxon>
        <taxon>Bacillota</taxon>
        <taxon>Clostridia</taxon>
        <taxon>Eubacteriales</taxon>
        <taxon>Oscillospiraceae</taxon>
        <taxon>Dysosmobacter</taxon>
    </lineage>
</organism>
<evidence type="ECO:0000259" key="1">
    <source>
        <dbReference type="SMART" id="SM01008"/>
    </source>
</evidence>
<comment type="caution">
    <text evidence="2">The sequence shown here is derived from an EMBL/GenBank/DDBJ whole genome shotgun (WGS) entry which is preliminary data.</text>
</comment>
<reference evidence="2 3" key="1">
    <citation type="submission" date="2021-06" db="EMBL/GenBank/DDBJ databases">
        <authorList>
            <person name="Sun Q."/>
            <person name="Li D."/>
        </authorList>
    </citation>
    <scope>NUCLEOTIDE SEQUENCE [LARGE SCALE GENOMIC DNA]</scope>
    <source>
        <strain evidence="2 3">MSJ-2</strain>
    </source>
</reference>
<feature type="domain" description="Aldehyde oxidase/xanthine dehydrogenase a/b hammerhead" evidence="1">
    <location>
        <begin position="18"/>
        <end position="123"/>
    </location>
</feature>
<dbReference type="InterPro" id="IPR016208">
    <property type="entry name" value="Ald_Oxase/xanthine_DH-like"/>
</dbReference>
<keyword evidence="3" id="KW-1185">Reference proteome</keyword>
<dbReference type="InterPro" id="IPR008274">
    <property type="entry name" value="AldOxase/xan_DH_MoCoBD1"/>
</dbReference>
<dbReference type="Proteomes" id="UP000787672">
    <property type="component" value="Unassembled WGS sequence"/>
</dbReference>
<dbReference type="Pfam" id="PF02738">
    <property type="entry name" value="MoCoBD_1"/>
    <property type="match status" value="1"/>
</dbReference>
<gene>
    <name evidence="2" type="ORF">KQI82_11060</name>
</gene>
<protein>
    <submittedName>
        <fullName evidence="2">Molybdopterin-dependent oxidoreductase</fullName>
    </submittedName>
</protein>
<dbReference type="PANTHER" id="PTHR11908:SF157">
    <property type="entry name" value="XANTHINE DEHYDROGENASE SUBUNIT D-RELATED"/>
    <property type="match status" value="1"/>
</dbReference>
<dbReference type="EMBL" id="JAHLQN010000001">
    <property type="protein sequence ID" value="MBU5627447.1"/>
    <property type="molecule type" value="Genomic_DNA"/>
</dbReference>
<evidence type="ECO:0000313" key="3">
    <source>
        <dbReference type="Proteomes" id="UP000787672"/>
    </source>
</evidence>
<dbReference type="Pfam" id="PF01315">
    <property type="entry name" value="Ald_Xan_dh_C"/>
    <property type="match status" value="1"/>
</dbReference>